<dbReference type="EMBL" id="PXOA01000279">
    <property type="protein sequence ID" value="RFU77455.1"/>
    <property type="molecule type" value="Genomic_DNA"/>
</dbReference>
<keyword evidence="3" id="KW-1185">Reference proteome</keyword>
<protein>
    <submittedName>
        <fullName evidence="2">Uncharacterized protein</fullName>
    </submittedName>
</protein>
<comment type="caution">
    <text evidence="2">The sequence shown here is derived from an EMBL/GenBank/DDBJ whole genome shotgun (WGS) entry which is preliminary data.</text>
</comment>
<gene>
    <name evidence="2" type="ORF">TARUN_4758</name>
</gene>
<dbReference type="AlphaFoldDB" id="A0A395NMZ8"/>
<reference evidence="2 3" key="1">
    <citation type="journal article" date="2018" name="PLoS Pathog.">
        <title>Evolution of structural diversity of trichothecenes, a family of toxins produced by plant pathogenic and entomopathogenic fungi.</title>
        <authorList>
            <person name="Proctor R.H."/>
            <person name="McCormick S.P."/>
            <person name="Kim H.S."/>
            <person name="Cardoza R.E."/>
            <person name="Stanley A.M."/>
            <person name="Lindo L."/>
            <person name="Kelly A."/>
            <person name="Brown D.W."/>
            <person name="Lee T."/>
            <person name="Vaughan M.M."/>
            <person name="Alexander N.J."/>
            <person name="Busman M."/>
            <person name="Gutierrez S."/>
        </authorList>
    </citation>
    <scope>NUCLEOTIDE SEQUENCE [LARGE SCALE GENOMIC DNA]</scope>
    <source>
        <strain evidence="2 3">IBT 40837</strain>
    </source>
</reference>
<evidence type="ECO:0000256" key="1">
    <source>
        <dbReference type="SAM" id="MobiDB-lite"/>
    </source>
</evidence>
<feature type="region of interest" description="Disordered" evidence="1">
    <location>
        <begin position="1"/>
        <end position="102"/>
    </location>
</feature>
<name>A0A395NMZ8_TRIAR</name>
<proteinExistence type="predicted"/>
<accession>A0A395NMZ8</accession>
<organism evidence="2 3">
    <name type="scientific">Trichoderma arundinaceum</name>
    <dbReference type="NCBI Taxonomy" id="490622"/>
    <lineage>
        <taxon>Eukaryota</taxon>
        <taxon>Fungi</taxon>
        <taxon>Dikarya</taxon>
        <taxon>Ascomycota</taxon>
        <taxon>Pezizomycotina</taxon>
        <taxon>Sordariomycetes</taxon>
        <taxon>Hypocreomycetidae</taxon>
        <taxon>Hypocreales</taxon>
        <taxon>Hypocreaceae</taxon>
        <taxon>Trichoderma</taxon>
    </lineage>
</organism>
<evidence type="ECO:0000313" key="3">
    <source>
        <dbReference type="Proteomes" id="UP000266272"/>
    </source>
</evidence>
<dbReference type="Proteomes" id="UP000266272">
    <property type="component" value="Unassembled WGS sequence"/>
</dbReference>
<sequence>MEAVGADTETHHGRVGALPRTSPQAGLGHGHKQTHSDRPCIAPAILPASGISGNLSADQSEAMAPWRQDKPASLVGNAAPEPADSQRRGAPEAPDGSCLLLL</sequence>
<evidence type="ECO:0000313" key="2">
    <source>
        <dbReference type="EMBL" id="RFU77455.1"/>
    </source>
</evidence>